<feature type="region of interest" description="Disordered" evidence="4">
    <location>
        <begin position="1"/>
        <end position="33"/>
    </location>
</feature>
<dbReference type="InterPro" id="IPR050362">
    <property type="entry name" value="Cation-dep_OMT"/>
</dbReference>
<keyword evidence="2 5" id="KW-0808">Transferase</keyword>
<evidence type="ECO:0000256" key="2">
    <source>
        <dbReference type="ARBA" id="ARBA00022679"/>
    </source>
</evidence>
<proteinExistence type="predicted"/>
<protein>
    <submittedName>
        <fullName evidence="5">O-methyltransferase</fullName>
    </submittedName>
</protein>
<dbReference type="AlphaFoldDB" id="A0A1Z4EC64"/>
<sequence>MSAPSIPAEQALLHGPGREASVDGMSQTPTPQDVDAFLDSTTIGDDPALAAALEDSDAAGLPHIAVSAQQGKFLSLLAGAIQARRILEIGTLGGFSTIWLARGVGPQGRVVTLEYEPKHAEVARANLRRAGVADRVEVVVGAALDTLPAVTGGPFDLIFVDADKENYPAYLDWAVKLARPGSVIVLDNVIRDGQILTPEHADERVRATRRTLELMGEHPRLDTAVIQTVGAKHWDGFALATVK</sequence>
<evidence type="ECO:0000256" key="1">
    <source>
        <dbReference type="ARBA" id="ARBA00022603"/>
    </source>
</evidence>
<dbReference type="PANTHER" id="PTHR10509:SF14">
    <property type="entry name" value="CAFFEOYL-COA O-METHYLTRANSFERASE 3-RELATED"/>
    <property type="match status" value="1"/>
</dbReference>
<dbReference type="GO" id="GO:0008171">
    <property type="term" value="F:O-methyltransferase activity"/>
    <property type="evidence" value="ECO:0007669"/>
    <property type="project" value="InterPro"/>
</dbReference>
<dbReference type="GO" id="GO:0008757">
    <property type="term" value="F:S-adenosylmethionine-dependent methyltransferase activity"/>
    <property type="evidence" value="ECO:0007669"/>
    <property type="project" value="TreeGrafter"/>
</dbReference>
<evidence type="ECO:0000256" key="3">
    <source>
        <dbReference type="ARBA" id="ARBA00022691"/>
    </source>
</evidence>
<dbReference type="CDD" id="cd02440">
    <property type="entry name" value="AdoMet_MTases"/>
    <property type="match status" value="1"/>
</dbReference>
<dbReference type="SUPFAM" id="SSF53335">
    <property type="entry name" value="S-adenosyl-L-methionine-dependent methyltransferases"/>
    <property type="match status" value="1"/>
</dbReference>
<accession>A0A1Z4EC64</accession>
<dbReference type="GO" id="GO:0032259">
    <property type="term" value="P:methylation"/>
    <property type="evidence" value="ECO:0007669"/>
    <property type="project" value="UniProtKB-KW"/>
</dbReference>
<dbReference type="PROSITE" id="PS51682">
    <property type="entry name" value="SAM_OMT_I"/>
    <property type="match status" value="1"/>
</dbReference>
<keyword evidence="6" id="KW-1185">Reference proteome</keyword>
<evidence type="ECO:0000256" key="4">
    <source>
        <dbReference type="SAM" id="MobiDB-lite"/>
    </source>
</evidence>
<keyword evidence="3" id="KW-0949">S-adenosyl-L-methionine</keyword>
<dbReference type="KEGG" id="mshg:MSG_00377"/>
<dbReference type="PANTHER" id="PTHR10509">
    <property type="entry name" value="O-METHYLTRANSFERASE-RELATED"/>
    <property type="match status" value="1"/>
</dbReference>
<dbReference type="Pfam" id="PF01596">
    <property type="entry name" value="Methyltransf_3"/>
    <property type="match status" value="1"/>
</dbReference>
<gene>
    <name evidence="5" type="ORF">MSG_00377</name>
</gene>
<dbReference type="EMBL" id="AP018164">
    <property type="protein sequence ID" value="BAX90543.1"/>
    <property type="molecule type" value="Genomic_DNA"/>
</dbReference>
<name>A0A1Z4EC64_9MYCO</name>
<dbReference type="Proteomes" id="UP000217736">
    <property type="component" value="Chromosome"/>
</dbReference>
<evidence type="ECO:0000313" key="5">
    <source>
        <dbReference type="EMBL" id="BAX90543.1"/>
    </source>
</evidence>
<dbReference type="Gene3D" id="3.40.50.150">
    <property type="entry name" value="Vaccinia Virus protein VP39"/>
    <property type="match status" value="1"/>
</dbReference>
<reference evidence="6" key="1">
    <citation type="submission" date="2017-06" db="EMBL/GenBank/DDBJ databases">
        <title>Complete Genome Sequence of Mycobacterium shigaense.</title>
        <authorList>
            <person name="Fukano H."/>
            <person name="Yoshida M."/>
            <person name="Kazumi Y."/>
            <person name="Ogura Y."/>
            <person name="Mitarai S."/>
            <person name="Hayashi T."/>
            <person name="Hoshino Y."/>
        </authorList>
    </citation>
    <scope>NUCLEOTIDE SEQUENCE [LARGE SCALE GENOMIC DNA]</scope>
    <source>
        <strain evidence="6">UN-152</strain>
    </source>
</reference>
<evidence type="ECO:0000313" key="6">
    <source>
        <dbReference type="Proteomes" id="UP000217736"/>
    </source>
</evidence>
<organism evidence="5 6">
    <name type="scientific">Mycobacterium shigaense</name>
    <dbReference type="NCBI Taxonomy" id="722731"/>
    <lineage>
        <taxon>Bacteria</taxon>
        <taxon>Bacillati</taxon>
        <taxon>Actinomycetota</taxon>
        <taxon>Actinomycetes</taxon>
        <taxon>Mycobacteriales</taxon>
        <taxon>Mycobacteriaceae</taxon>
        <taxon>Mycobacterium</taxon>
        <taxon>Mycobacterium simiae complex</taxon>
    </lineage>
</organism>
<keyword evidence="1 5" id="KW-0489">Methyltransferase</keyword>
<dbReference type="InterPro" id="IPR029063">
    <property type="entry name" value="SAM-dependent_MTases_sf"/>
</dbReference>
<dbReference type="InterPro" id="IPR002935">
    <property type="entry name" value="SAM_O-MeTrfase"/>
</dbReference>